<evidence type="ECO:0008006" key="4">
    <source>
        <dbReference type="Google" id="ProtNLM"/>
    </source>
</evidence>
<reference evidence="2" key="1">
    <citation type="journal article" date="2014" name="Int. J. Syst. Evol. Microbiol.">
        <title>Complete genome sequence of Corynebacterium casei LMG S-19264T (=DSM 44701T), isolated from a smear-ripened cheese.</title>
        <authorList>
            <consortium name="US DOE Joint Genome Institute (JGI-PGF)"/>
            <person name="Walter F."/>
            <person name="Albersmeier A."/>
            <person name="Kalinowski J."/>
            <person name="Ruckert C."/>
        </authorList>
    </citation>
    <scope>NUCLEOTIDE SEQUENCE</scope>
    <source>
        <strain evidence="2">CGMCC 4.7278</strain>
    </source>
</reference>
<feature type="signal peptide" evidence="1">
    <location>
        <begin position="1"/>
        <end position="28"/>
    </location>
</feature>
<reference evidence="2" key="2">
    <citation type="submission" date="2020-09" db="EMBL/GenBank/DDBJ databases">
        <authorList>
            <person name="Sun Q."/>
            <person name="Zhou Y."/>
        </authorList>
    </citation>
    <scope>NUCLEOTIDE SEQUENCE</scope>
    <source>
        <strain evidence="2">CGMCC 4.7278</strain>
    </source>
</reference>
<evidence type="ECO:0000313" key="3">
    <source>
        <dbReference type="Proteomes" id="UP000612956"/>
    </source>
</evidence>
<keyword evidence="1" id="KW-0732">Signal</keyword>
<accession>A0A917QMV7</accession>
<sequence length="134" mass="14144">MVRSRRRRTSTLSALCCSATTRASKLFAKAPACGLRAGAFCADLAGTHRPAGAEGCEGVGQQAEHGEHGDRLARSRFTDKTQHLAGLKSQADRVDKHNALARSARAYEMVTRPCIPNASTSPLLAGMPGPEALT</sequence>
<gene>
    <name evidence="2" type="ORF">GCM10011591_34110</name>
</gene>
<dbReference type="Proteomes" id="UP000612956">
    <property type="component" value="Unassembled WGS sequence"/>
</dbReference>
<dbReference type="EMBL" id="BMMW01000003">
    <property type="protein sequence ID" value="GGK59055.1"/>
    <property type="molecule type" value="Genomic_DNA"/>
</dbReference>
<keyword evidence="3" id="KW-1185">Reference proteome</keyword>
<proteinExistence type="predicted"/>
<name>A0A917QMV7_9NOCA</name>
<protein>
    <recommendedName>
        <fullName evidence="4">Transposase</fullName>
    </recommendedName>
</protein>
<feature type="chain" id="PRO_5037458240" description="Transposase" evidence="1">
    <location>
        <begin position="29"/>
        <end position="134"/>
    </location>
</feature>
<evidence type="ECO:0000313" key="2">
    <source>
        <dbReference type="EMBL" id="GGK59055.1"/>
    </source>
</evidence>
<dbReference type="AlphaFoldDB" id="A0A917QMV7"/>
<evidence type="ECO:0000256" key="1">
    <source>
        <dbReference type="SAM" id="SignalP"/>
    </source>
</evidence>
<comment type="caution">
    <text evidence="2">The sequence shown here is derived from an EMBL/GenBank/DDBJ whole genome shotgun (WGS) entry which is preliminary data.</text>
</comment>
<organism evidence="2 3">
    <name type="scientific">Nocardia camponoti</name>
    <dbReference type="NCBI Taxonomy" id="1616106"/>
    <lineage>
        <taxon>Bacteria</taxon>
        <taxon>Bacillati</taxon>
        <taxon>Actinomycetota</taxon>
        <taxon>Actinomycetes</taxon>
        <taxon>Mycobacteriales</taxon>
        <taxon>Nocardiaceae</taxon>
        <taxon>Nocardia</taxon>
    </lineage>
</organism>